<feature type="region of interest" description="Disordered" evidence="1">
    <location>
        <begin position="406"/>
        <end position="435"/>
    </location>
</feature>
<feature type="compositionally biased region" description="Polar residues" evidence="1">
    <location>
        <begin position="229"/>
        <end position="248"/>
    </location>
</feature>
<sequence>MDLTTSQSHHSTSVFASLHRKPRPAAIDGALGAAESREAREAAIKSAKRYLLETIRDDWAYEPRSTSPVQPQSTTQNGTSDGAIQVCARKVREWREREQDSSCSEAGGEVRTGGVGPGEPSLLAADPYRFESPDAVQDSILERKRKRRRILNEELAWNEGLRIWMERRDAWTGARFPSSAGGSQGQGGDGAATAGTSEGSATGSRIYEESGDVEMASPDSTAPVDASSRPLSSSSTKAPLGANAQSLSPSNSLRDIVIQQAFSHISVDNNNYNADPNQLRFPDSEEPLIPVAEPLLPITNPVRASIKPSIYPSIYSKVVIQSLTPAIPINLSDVTKALVQGWKADGEWPPKPTVTQDVPVVKKKRQGNNPTTEDAGKSTRRLSGSSVTGAMKKVFGLSGIHSGRRFHIRGGSQGGAGAGSPTVSGVAPSEVAGAH</sequence>
<feature type="region of interest" description="Disordered" evidence="1">
    <location>
        <begin position="175"/>
        <end position="248"/>
    </location>
</feature>
<evidence type="ECO:0000256" key="1">
    <source>
        <dbReference type="SAM" id="MobiDB-lite"/>
    </source>
</evidence>
<feature type="region of interest" description="Disordered" evidence="1">
    <location>
        <begin position="362"/>
        <end position="386"/>
    </location>
</feature>
<feature type="compositionally biased region" description="Polar residues" evidence="1">
    <location>
        <begin position="1"/>
        <end position="15"/>
    </location>
</feature>
<gene>
    <name evidence="3" type="ORF">ACJ72_01423</name>
</gene>
<feature type="region of interest" description="Disordered" evidence="1">
    <location>
        <begin position="98"/>
        <end position="130"/>
    </location>
</feature>
<dbReference type="AlphaFoldDB" id="A0A1B7P5C8"/>
<dbReference type="OrthoDB" id="5422958at2759"/>
<feature type="domain" description="Gag1-like clamp" evidence="2">
    <location>
        <begin position="127"/>
        <end position="349"/>
    </location>
</feature>
<name>A0A1B7P5C8_9EURO</name>
<dbReference type="InterPro" id="IPR025124">
    <property type="entry name" value="Gag1-like_clamp"/>
</dbReference>
<dbReference type="EMBL" id="LGUA01000095">
    <property type="protein sequence ID" value="OAX84213.1"/>
    <property type="molecule type" value="Genomic_DNA"/>
</dbReference>
<comment type="caution">
    <text evidence="3">The sequence shown here is derived from an EMBL/GenBank/DDBJ whole genome shotgun (WGS) entry which is preliminary data.</text>
</comment>
<keyword evidence="4" id="KW-1185">Reference proteome</keyword>
<proteinExistence type="predicted"/>
<protein>
    <recommendedName>
        <fullName evidence="2">Gag1-like clamp domain-containing protein</fullName>
    </recommendedName>
</protein>
<reference evidence="3 4" key="1">
    <citation type="submission" date="2015-07" db="EMBL/GenBank/DDBJ databases">
        <title>Emmonsia species relationships and genome sequence.</title>
        <authorList>
            <person name="Cuomo C.A."/>
            <person name="Schwartz I.S."/>
            <person name="Kenyon C."/>
            <person name="de Hoog G.S."/>
            <person name="Govender N.P."/>
            <person name="Botha A."/>
            <person name="Moreno L."/>
            <person name="de Vries M."/>
            <person name="Munoz J.F."/>
            <person name="Stielow J.B."/>
        </authorList>
    </citation>
    <scope>NUCLEOTIDE SEQUENCE [LARGE SCALE GENOMIC DNA]</scope>
    <source>
        <strain evidence="3 4">CBS 136260</strain>
    </source>
</reference>
<feature type="region of interest" description="Disordered" evidence="1">
    <location>
        <begin position="1"/>
        <end position="36"/>
    </location>
</feature>
<dbReference type="PANTHER" id="PTHR28065:SF1">
    <property type="entry name" value="DUF4050 DOMAIN-CONTAINING PROTEIN"/>
    <property type="match status" value="1"/>
</dbReference>
<evidence type="ECO:0000313" key="3">
    <source>
        <dbReference type="EMBL" id="OAX84213.1"/>
    </source>
</evidence>
<evidence type="ECO:0000259" key="2">
    <source>
        <dbReference type="Pfam" id="PF13259"/>
    </source>
</evidence>
<dbReference type="PANTHER" id="PTHR28065">
    <property type="entry name" value="FREQUENIN"/>
    <property type="match status" value="1"/>
</dbReference>
<dbReference type="Proteomes" id="UP000091918">
    <property type="component" value="Unassembled WGS sequence"/>
</dbReference>
<evidence type="ECO:0000313" key="4">
    <source>
        <dbReference type="Proteomes" id="UP000091918"/>
    </source>
</evidence>
<dbReference type="Pfam" id="PF13259">
    <property type="entry name" value="clamp_Gag1-like"/>
    <property type="match status" value="1"/>
</dbReference>
<dbReference type="InterPro" id="IPR053274">
    <property type="entry name" value="Fluconazole_resistance"/>
</dbReference>
<dbReference type="STRING" id="1658172.A0A1B7P5C8"/>
<organism evidence="3 4">
    <name type="scientific">Emergomyces africanus</name>
    <dbReference type="NCBI Taxonomy" id="1955775"/>
    <lineage>
        <taxon>Eukaryota</taxon>
        <taxon>Fungi</taxon>
        <taxon>Dikarya</taxon>
        <taxon>Ascomycota</taxon>
        <taxon>Pezizomycotina</taxon>
        <taxon>Eurotiomycetes</taxon>
        <taxon>Eurotiomycetidae</taxon>
        <taxon>Onygenales</taxon>
        <taxon>Ajellomycetaceae</taxon>
        <taxon>Emergomyces</taxon>
    </lineage>
</organism>
<feature type="compositionally biased region" description="Low complexity" evidence="1">
    <location>
        <begin position="191"/>
        <end position="204"/>
    </location>
</feature>
<accession>A0A1B7P5C8</accession>